<evidence type="ECO:0000313" key="2">
    <source>
        <dbReference type="EMBL" id="CAB3789673.1"/>
    </source>
</evidence>
<keyword evidence="3" id="KW-1185">Reference proteome</keyword>
<name>A0A6S7B6W3_9BURK</name>
<evidence type="ECO:0000313" key="3">
    <source>
        <dbReference type="Proteomes" id="UP000494115"/>
    </source>
</evidence>
<dbReference type="InterPro" id="IPR000182">
    <property type="entry name" value="GNAT_dom"/>
</dbReference>
<dbReference type="Gene3D" id="3.40.630.30">
    <property type="match status" value="1"/>
</dbReference>
<protein>
    <recommendedName>
        <fullName evidence="1">N-acetyltransferase domain-containing protein</fullName>
    </recommendedName>
</protein>
<dbReference type="AlphaFoldDB" id="A0A6S7B6W3"/>
<evidence type="ECO:0000259" key="1">
    <source>
        <dbReference type="PROSITE" id="PS51186"/>
    </source>
</evidence>
<dbReference type="InterPro" id="IPR016181">
    <property type="entry name" value="Acyl_CoA_acyltransferase"/>
</dbReference>
<feature type="domain" description="N-acetyltransferase" evidence="1">
    <location>
        <begin position="7"/>
        <end position="150"/>
    </location>
</feature>
<dbReference type="EMBL" id="CADIKM010000011">
    <property type="protein sequence ID" value="CAB3789673.1"/>
    <property type="molecule type" value="Genomic_DNA"/>
</dbReference>
<dbReference type="PROSITE" id="PS51186">
    <property type="entry name" value="GNAT"/>
    <property type="match status" value="1"/>
</dbReference>
<dbReference type="CDD" id="cd04301">
    <property type="entry name" value="NAT_SF"/>
    <property type="match status" value="1"/>
</dbReference>
<organism evidence="2 3">
    <name type="scientific">Pararobbsia alpina</name>
    <dbReference type="NCBI Taxonomy" id="621374"/>
    <lineage>
        <taxon>Bacteria</taxon>
        <taxon>Pseudomonadati</taxon>
        <taxon>Pseudomonadota</taxon>
        <taxon>Betaproteobacteria</taxon>
        <taxon>Burkholderiales</taxon>
        <taxon>Burkholderiaceae</taxon>
        <taxon>Pararobbsia</taxon>
    </lineage>
</organism>
<dbReference type="SUPFAM" id="SSF55729">
    <property type="entry name" value="Acyl-CoA N-acyltransferases (Nat)"/>
    <property type="match status" value="1"/>
</dbReference>
<gene>
    <name evidence="2" type="ORF">LMG28138_02851</name>
</gene>
<reference evidence="2 3" key="1">
    <citation type="submission" date="2020-04" db="EMBL/GenBank/DDBJ databases">
        <authorList>
            <person name="De Canck E."/>
        </authorList>
    </citation>
    <scope>NUCLEOTIDE SEQUENCE [LARGE SCALE GENOMIC DNA]</scope>
    <source>
        <strain evidence="2 3">LMG 28138</strain>
    </source>
</reference>
<dbReference type="GO" id="GO:0016747">
    <property type="term" value="F:acyltransferase activity, transferring groups other than amino-acyl groups"/>
    <property type="evidence" value="ECO:0007669"/>
    <property type="project" value="InterPro"/>
</dbReference>
<dbReference type="RefSeq" id="WP_175105403.1">
    <property type="nucleotide sequence ID" value="NZ_CADIKM010000011.1"/>
</dbReference>
<dbReference type="Proteomes" id="UP000494115">
    <property type="component" value="Unassembled WGS sequence"/>
</dbReference>
<dbReference type="Pfam" id="PF00583">
    <property type="entry name" value="Acetyltransf_1"/>
    <property type="match status" value="1"/>
</dbReference>
<accession>A0A6S7B6W3</accession>
<sequence>MTTEEVVSFRLATDDDRQYIYERALDNLANNQGQMASENALSWNDFLLSWHATSNYLVYIGDQKAGVLRWERGSDAMHLTDLYIAKPFRRCGAGSMALNFFEEYAASQGFQKVSLLVDTADRVSLQLAQNRGYDIERKDARRALMVKRPTR</sequence>
<proteinExistence type="predicted"/>